<dbReference type="GO" id="GO:0030145">
    <property type="term" value="F:manganese ion binding"/>
    <property type="evidence" value="ECO:0007669"/>
    <property type="project" value="UniProtKB-UniRule"/>
</dbReference>
<keyword evidence="8 9" id="KW-0413">Isomerase</keyword>
<dbReference type="Pfam" id="PF01676">
    <property type="entry name" value="Metalloenzyme"/>
    <property type="match status" value="1"/>
</dbReference>
<reference evidence="16 17" key="1">
    <citation type="journal article" date="2020" name="Biotechnol. Biofuels">
        <title>New insights from the biogas microbiome by comprehensive genome-resolved metagenomics of nearly 1600 species originating from multiple anaerobic digesters.</title>
        <authorList>
            <person name="Campanaro S."/>
            <person name="Treu L."/>
            <person name="Rodriguez-R L.M."/>
            <person name="Kovalovszki A."/>
            <person name="Ziels R.M."/>
            <person name="Maus I."/>
            <person name="Zhu X."/>
            <person name="Kougias P.G."/>
            <person name="Basile A."/>
            <person name="Luo G."/>
            <person name="Schluter A."/>
            <person name="Konstantinidis K.T."/>
            <person name="Angelidaki I."/>
        </authorList>
    </citation>
    <scope>NUCLEOTIDE SEQUENCE [LARGE SCALE GENOMIC DNA]</scope>
    <source>
        <strain evidence="16">AS06rmzACSIP_421</strain>
    </source>
</reference>
<keyword evidence="7 9" id="KW-0464">Manganese</keyword>
<evidence type="ECO:0000259" key="14">
    <source>
        <dbReference type="Pfam" id="PF01676"/>
    </source>
</evidence>
<dbReference type="GO" id="GO:0005829">
    <property type="term" value="C:cytosol"/>
    <property type="evidence" value="ECO:0007669"/>
    <property type="project" value="TreeGrafter"/>
</dbReference>
<dbReference type="Pfam" id="PF06415">
    <property type="entry name" value="iPGM_N"/>
    <property type="match status" value="1"/>
</dbReference>
<organism evidence="16 17">
    <name type="scientific">Candidatus Dojkabacteria bacterium</name>
    <dbReference type="NCBI Taxonomy" id="2099670"/>
    <lineage>
        <taxon>Bacteria</taxon>
        <taxon>Candidatus Dojkabacteria</taxon>
    </lineage>
</organism>
<dbReference type="Gene3D" id="3.40.720.10">
    <property type="entry name" value="Alkaline Phosphatase, subunit A"/>
    <property type="match status" value="1"/>
</dbReference>
<dbReference type="AlphaFoldDB" id="A0A847ES00"/>
<dbReference type="InterPro" id="IPR017850">
    <property type="entry name" value="Alkaline_phosphatase_core_sf"/>
</dbReference>
<feature type="binding site" evidence="9 13">
    <location>
        <position position="31"/>
    </location>
    <ligand>
        <name>Mn(2+)</name>
        <dbReference type="ChEBI" id="CHEBI:29035"/>
        <label>2</label>
    </ligand>
</feature>
<evidence type="ECO:0000256" key="4">
    <source>
        <dbReference type="ARBA" id="ARBA00008819"/>
    </source>
</evidence>
<feature type="binding site" evidence="9 13">
    <location>
        <position position="465"/>
    </location>
    <ligand>
        <name>Mn(2+)</name>
        <dbReference type="ChEBI" id="CHEBI:29035"/>
        <label>2</label>
    </ligand>
</feature>
<dbReference type="PIRSF" id="PIRSF001492">
    <property type="entry name" value="IPGAM"/>
    <property type="match status" value="1"/>
</dbReference>
<feature type="domain" description="Metalloenzyme" evidence="14">
    <location>
        <begin position="25"/>
        <end position="536"/>
    </location>
</feature>
<feature type="binding site" evidence="9 12">
    <location>
        <position position="209"/>
    </location>
    <ligand>
        <name>substrate</name>
    </ligand>
</feature>
<sequence>MFGLFEKKKRTGASDEKNQNASKFVVLLILDGFGVHPDPEGNAVLGARTPFLDTAWTYGKSTLLNASGTYVGLPSEEAGNSEVGHLNLGAGQVVYQSYPRINDAITTHELDRNVVLRDAFSEVKSRGSNVHLAGVLSPAGVHGHIKHLFSLMDICKANGLNPYIHIFFDGRDTPPKDGFLYLNKLNEKIRELGVGKIASIQGRFYAMDRDNRWERIKLAYDAMVGLSPETFLDPVVALQSSYANNITDEFVKPATAIDSQGVPIGAVKPNDILLLWNFREDRARELSKAFISKEFEHFVRRNYPENLYLVTMTGYEEGIDAHVIFPPREIKLPLAEYLSNLGFNQLHISETEKNMHVTYFFNGGVEQSHPGEDFFNIPSQRVENYATVPQMSSPIIRDEVVKRIKAYDTYKYKFIVINFANPDMLGHTGDYNATVMGNEICDQLAADIAKVTLSMGGALVITADHGNCESMINRVTKEVDIAHTNNPVPLIVLSSIDEITPKTGDKMVKVGTGKNAHTTGLLADIAPTCLGLIGLDIPDSMTGVDLRNIF</sequence>
<evidence type="ECO:0000256" key="7">
    <source>
        <dbReference type="ARBA" id="ARBA00023211"/>
    </source>
</evidence>
<dbReference type="UniPathway" id="UPA00109">
    <property type="reaction ID" value="UER00186"/>
</dbReference>
<feature type="binding site" evidence="9 12">
    <location>
        <begin position="171"/>
        <end position="172"/>
    </location>
    <ligand>
        <name>substrate</name>
    </ligand>
</feature>
<protein>
    <recommendedName>
        <fullName evidence="9 10">2,3-bisphosphoglycerate-independent phosphoglycerate mutase</fullName>
        <shortName evidence="9">BPG-independent PGAM</shortName>
        <shortName evidence="9">Phosphoglyceromutase</shortName>
        <shortName evidence="9">iPGM</shortName>
        <ecNumber evidence="9 10">5.4.2.12</ecNumber>
    </recommendedName>
</protein>
<feature type="binding site" evidence="9 12">
    <location>
        <begin position="279"/>
        <end position="282"/>
    </location>
    <ligand>
        <name>substrate</name>
    </ligand>
</feature>
<dbReference type="InterPro" id="IPR036646">
    <property type="entry name" value="PGAM_B_sf"/>
</dbReference>
<evidence type="ECO:0000256" key="1">
    <source>
        <dbReference type="ARBA" id="ARBA00000370"/>
    </source>
</evidence>
<evidence type="ECO:0000256" key="13">
    <source>
        <dbReference type="PIRSR" id="PIRSR001492-3"/>
    </source>
</evidence>
<dbReference type="PANTHER" id="PTHR31637">
    <property type="entry name" value="2,3-BISPHOSPHOGLYCERATE-INDEPENDENT PHOSPHOGLYCERATE MUTASE"/>
    <property type="match status" value="1"/>
</dbReference>
<evidence type="ECO:0000256" key="5">
    <source>
        <dbReference type="ARBA" id="ARBA00022723"/>
    </source>
</evidence>
<dbReference type="Proteomes" id="UP000554004">
    <property type="component" value="Unassembled WGS sequence"/>
</dbReference>
<feature type="binding site" evidence="9 13">
    <location>
        <position position="81"/>
    </location>
    <ligand>
        <name>Mn(2+)</name>
        <dbReference type="ChEBI" id="CHEBI:29035"/>
        <label>2</label>
    </ligand>
</feature>
<dbReference type="HAMAP" id="MF_01038">
    <property type="entry name" value="GpmI"/>
    <property type="match status" value="1"/>
</dbReference>
<evidence type="ECO:0000256" key="10">
    <source>
        <dbReference type="NCBIfam" id="TIGR01307"/>
    </source>
</evidence>
<evidence type="ECO:0000256" key="6">
    <source>
        <dbReference type="ARBA" id="ARBA00023152"/>
    </source>
</evidence>
<evidence type="ECO:0000259" key="15">
    <source>
        <dbReference type="Pfam" id="PF06415"/>
    </source>
</evidence>
<dbReference type="InterPro" id="IPR005995">
    <property type="entry name" value="Pgm_bpd_ind"/>
</dbReference>
<comment type="cofactor">
    <cofactor evidence="9">
        <name>Mn(2+)</name>
        <dbReference type="ChEBI" id="CHEBI:29035"/>
    </cofactor>
    <text evidence="9">Binds 2 manganese ions per subunit.</text>
</comment>
<dbReference type="SUPFAM" id="SSF64158">
    <property type="entry name" value="2,3-Bisphosphoglycerate-independent phosphoglycerate mutase, substrate-binding domain"/>
    <property type="match status" value="1"/>
</dbReference>
<feature type="binding site" evidence="9 13">
    <location>
        <position position="427"/>
    </location>
    <ligand>
        <name>Mn(2+)</name>
        <dbReference type="ChEBI" id="CHEBI:29035"/>
        <label>1</label>
    </ligand>
</feature>
<dbReference type="FunFam" id="3.40.1450.10:FF:000002">
    <property type="entry name" value="2,3-bisphosphoglycerate-independent phosphoglycerate mutase"/>
    <property type="match status" value="1"/>
</dbReference>
<dbReference type="SUPFAM" id="SSF53649">
    <property type="entry name" value="Alkaline phosphatase-like"/>
    <property type="match status" value="1"/>
</dbReference>
<comment type="caution">
    <text evidence="16">The sequence shown here is derived from an EMBL/GenBank/DDBJ whole genome shotgun (WGS) entry which is preliminary data.</text>
</comment>
<comment type="pathway">
    <text evidence="3 9">Carbohydrate degradation; glycolysis; pyruvate from D-glyceraldehyde 3-phosphate: step 3/5.</text>
</comment>
<dbReference type="GO" id="GO:0004619">
    <property type="term" value="F:phosphoglycerate mutase activity"/>
    <property type="evidence" value="ECO:0007669"/>
    <property type="project" value="UniProtKB-UniRule"/>
</dbReference>
<comment type="function">
    <text evidence="2 9">Catalyzes the interconversion of 2-phosphoglycerate and 3-phosphoglycerate.</text>
</comment>
<feature type="binding site" evidence="9 12">
    <location>
        <position position="203"/>
    </location>
    <ligand>
        <name>substrate</name>
    </ligand>
</feature>
<dbReference type="EC" id="5.4.2.12" evidence="9 10"/>
<feature type="binding site" evidence="9 12">
    <location>
        <position position="353"/>
    </location>
    <ligand>
        <name>substrate</name>
    </ligand>
</feature>
<accession>A0A847ES00</accession>
<evidence type="ECO:0000256" key="2">
    <source>
        <dbReference type="ARBA" id="ARBA00002315"/>
    </source>
</evidence>
<evidence type="ECO:0000256" key="11">
    <source>
        <dbReference type="PIRSR" id="PIRSR001492-1"/>
    </source>
</evidence>
<feature type="binding site" evidence="9 12">
    <location>
        <position position="142"/>
    </location>
    <ligand>
        <name>substrate</name>
    </ligand>
</feature>
<gene>
    <name evidence="9" type="primary">gpmI</name>
    <name evidence="16" type="ORF">GX618_00505</name>
</gene>
<feature type="binding site" evidence="9 13">
    <location>
        <position position="464"/>
    </location>
    <ligand>
        <name>Mn(2+)</name>
        <dbReference type="ChEBI" id="CHEBI:29035"/>
        <label>2</label>
    </ligand>
</feature>
<feature type="domain" description="BPG-independent PGAM N-terminal" evidence="15">
    <location>
        <begin position="101"/>
        <end position="317"/>
    </location>
</feature>
<dbReference type="NCBIfam" id="TIGR01307">
    <property type="entry name" value="pgm_bpd_ind"/>
    <property type="match status" value="1"/>
</dbReference>
<proteinExistence type="inferred from homology"/>
<dbReference type="GO" id="GO:0006007">
    <property type="term" value="P:glucose catabolic process"/>
    <property type="evidence" value="ECO:0007669"/>
    <property type="project" value="InterPro"/>
</dbReference>
<evidence type="ECO:0000313" key="16">
    <source>
        <dbReference type="EMBL" id="NLE30743.1"/>
    </source>
</evidence>
<evidence type="ECO:0000313" key="17">
    <source>
        <dbReference type="Proteomes" id="UP000554004"/>
    </source>
</evidence>
<evidence type="ECO:0000256" key="12">
    <source>
        <dbReference type="PIRSR" id="PIRSR001492-2"/>
    </source>
</evidence>
<feature type="binding site" evidence="9 13">
    <location>
        <position position="483"/>
    </location>
    <ligand>
        <name>Mn(2+)</name>
        <dbReference type="ChEBI" id="CHEBI:29035"/>
        <label>1</label>
    </ligand>
</feature>
<keyword evidence="6 9" id="KW-0324">Glycolysis</keyword>
<dbReference type="CDD" id="cd16010">
    <property type="entry name" value="iPGM"/>
    <property type="match status" value="1"/>
</dbReference>
<comment type="catalytic activity">
    <reaction evidence="1 9">
        <text>(2R)-2-phosphoglycerate = (2R)-3-phosphoglycerate</text>
        <dbReference type="Rhea" id="RHEA:15901"/>
        <dbReference type="ChEBI" id="CHEBI:58272"/>
        <dbReference type="ChEBI" id="CHEBI:58289"/>
        <dbReference type="EC" id="5.4.2.12"/>
    </reaction>
</comment>
<name>A0A847ES00_9BACT</name>
<comment type="subunit">
    <text evidence="9">Monomer.</text>
</comment>
<dbReference type="EMBL" id="JAAZAL010000019">
    <property type="protein sequence ID" value="NLE30743.1"/>
    <property type="molecule type" value="Genomic_DNA"/>
</dbReference>
<feature type="active site" description="Phosphoserine intermediate" evidence="9 11">
    <location>
        <position position="81"/>
    </location>
</feature>
<dbReference type="Gene3D" id="3.40.1450.10">
    <property type="entry name" value="BPG-independent phosphoglycerate mutase, domain B"/>
    <property type="match status" value="1"/>
</dbReference>
<feature type="binding site" evidence="9 13">
    <location>
        <position position="423"/>
    </location>
    <ligand>
        <name>Mn(2+)</name>
        <dbReference type="ChEBI" id="CHEBI:29035"/>
        <label>1</label>
    </ligand>
</feature>
<keyword evidence="5 9" id="KW-0479">Metal-binding</keyword>
<dbReference type="InterPro" id="IPR011258">
    <property type="entry name" value="BPG-indep_PGM_N"/>
</dbReference>
<evidence type="ECO:0000256" key="9">
    <source>
        <dbReference type="HAMAP-Rule" id="MF_01038"/>
    </source>
</evidence>
<dbReference type="GO" id="GO:0006096">
    <property type="term" value="P:glycolytic process"/>
    <property type="evidence" value="ECO:0007669"/>
    <property type="project" value="UniProtKB-UniRule"/>
</dbReference>
<evidence type="ECO:0000256" key="8">
    <source>
        <dbReference type="ARBA" id="ARBA00023235"/>
    </source>
</evidence>
<dbReference type="PANTHER" id="PTHR31637:SF0">
    <property type="entry name" value="2,3-BISPHOSPHOGLYCERATE-INDEPENDENT PHOSPHOGLYCERATE MUTASE"/>
    <property type="match status" value="1"/>
</dbReference>
<evidence type="ECO:0000256" key="3">
    <source>
        <dbReference type="ARBA" id="ARBA00004798"/>
    </source>
</evidence>
<comment type="similarity">
    <text evidence="4 9">Belongs to the BPG-independent phosphoglycerate mutase family.</text>
</comment>
<dbReference type="InterPro" id="IPR006124">
    <property type="entry name" value="Metalloenzyme"/>
</dbReference>